<protein>
    <submittedName>
        <fullName evidence="1">Uncharacterized protein</fullName>
    </submittedName>
</protein>
<name>A0AAU8CHM7_9EURY</name>
<sequence>MIDILDFPDLQPSSMEPDQFVICPYCQSGFTLDTGVLQTLHRTGSVEGDYFSIPLTPGGRQIDGFNGVKVGETRPVPMHKIHEGCEYTSLFITGASRKGVNEENWLPFEIADSQNQARLGDNLLVTVVRTGSTNLAVNSTLREGQDGQGPLSFGDEIDVSYRATVSHREVTNPTWIDLLVDAQHAIQEDNLLAAIPLLRSAVDNCLIRQMIIYYRWEGHNLDSAIDEANDLEKGHLNRYTIAKHCFVESDDGVGITV</sequence>
<dbReference type="RefSeq" id="WP_353635466.1">
    <property type="nucleotide sequence ID" value="NZ_CP159205.1"/>
</dbReference>
<geneLocation type="plasmid" evidence="1">
    <name>pNMX12-1_211</name>
</geneLocation>
<keyword evidence="1" id="KW-0614">Plasmid</keyword>
<proteinExistence type="predicted"/>
<dbReference type="AlphaFoldDB" id="A0AAU8CHM7"/>
<gene>
    <name evidence="1" type="ORF">ABSL23_16615</name>
</gene>
<evidence type="ECO:0000313" key="1">
    <source>
        <dbReference type="EMBL" id="XCF18135.1"/>
    </source>
</evidence>
<accession>A0AAU8CHM7</accession>
<dbReference type="EMBL" id="CP159205">
    <property type="protein sequence ID" value="XCF18135.1"/>
    <property type="molecule type" value="Genomic_DNA"/>
</dbReference>
<dbReference type="KEGG" id="hanx:ABSL23_16615"/>
<organism evidence="1">
    <name type="scientific">Halobacterium sp. NMX12-1</name>
    <dbReference type="NCBI Taxonomy" id="3166650"/>
    <lineage>
        <taxon>Archaea</taxon>
        <taxon>Methanobacteriati</taxon>
        <taxon>Methanobacteriota</taxon>
        <taxon>Stenosarchaea group</taxon>
        <taxon>Halobacteria</taxon>
        <taxon>Halobacteriales</taxon>
        <taxon>Halobacteriaceae</taxon>
        <taxon>Halobacterium</taxon>
    </lineage>
</organism>
<reference evidence="1" key="1">
    <citation type="submission" date="2024-06" db="EMBL/GenBank/DDBJ databases">
        <title>Genome Sequence of an extremely halophilic archaeon isolated from Permian era halite, Salado Formation, Carlsbad, New Mexico: Halobacterium sp. strain NMX12-1.</title>
        <authorList>
            <person name="Sotoa L."/>
            <person name="DasSarma P."/>
            <person name="Anton B.P."/>
            <person name="Vincze T."/>
            <person name="Verma I."/>
            <person name="Eralp B."/>
            <person name="Powers D.W."/>
            <person name="Dozier B.L."/>
            <person name="Roberts R.J."/>
            <person name="DasSarma S."/>
        </authorList>
    </citation>
    <scope>NUCLEOTIDE SEQUENCE</scope>
    <source>
        <strain evidence="1">NMX12-1</strain>
        <plasmid evidence="1">pNMX12-1_211</plasmid>
    </source>
</reference>
<dbReference type="GeneID" id="91110807"/>